<dbReference type="EMBL" id="MF278259">
    <property type="protein sequence ID" value="AXC48265.1"/>
    <property type="molecule type" value="Genomic_DNA"/>
</dbReference>
<comment type="catalytic activity">
    <reaction evidence="7">
        <text>N(6)-carboxybiotinyl-L-lysyl-[protein] + acetyl-CoA = N(6)-biotinyl-L-lysyl-[protein] + malonyl-CoA</text>
        <dbReference type="Rhea" id="RHEA:54728"/>
        <dbReference type="Rhea" id="RHEA-COMP:10505"/>
        <dbReference type="Rhea" id="RHEA-COMP:10506"/>
        <dbReference type="ChEBI" id="CHEBI:57288"/>
        <dbReference type="ChEBI" id="CHEBI:57384"/>
        <dbReference type="ChEBI" id="CHEBI:83144"/>
        <dbReference type="ChEBI" id="CHEBI:83145"/>
        <dbReference type="EC" id="2.1.3.15"/>
    </reaction>
</comment>
<dbReference type="InterPro" id="IPR011762">
    <property type="entry name" value="COA_CT_N"/>
</dbReference>
<feature type="binding site" evidence="7">
    <location>
        <position position="56"/>
    </location>
    <ligand>
        <name>Zn(2+)</name>
        <dbReference type="ChEBI" id="CHEBI:29105"/>
    </ligand>
</feature>
<dbReference type="HAMAP" id="MF_01395">
    <property type="entry name" value="AcetylCoA_CT_beta"/>
    <property type="match status" value="1"/>
</dbReference>
<keyword evidence="6 7" id="KW-0067">ATP-binding</keyword>
<evidence type="ECO:0000256" key="4">
    <source>
        <dbReference type="ARBA" id="ARBA00022771"/>
    </source>
</evidence>
<keyword evidence="7" id="KW-0275">Fatty acid biosynthesis</keyword>
<dbReference type="PANTHER" id="PTHR42995:SF5">
    <property type="entry name" value="ACETYL-COENZYME A CARBOXYLASE CARBOXYL TRANSFERASE SUBUNIT BETA, CHLOROPLASTIC"/>
    <property type="match status" value="1"/>
</dbReference>
<comment type="function">
    <text evidence="7">Component of the acetyl coenzyme A carboxylase (ACC) complex. Biotin carboxylase (BC) catalyzes the carboxylation of biotin on its carrier protein (BCCP) and then the CO(2) group is transferred by the transcarboxylase to acetyl-CoA to form malonyl-CoA.</text>
</comment>
<evidence type="ECO:0000256" key="7">
    <source>
        <dbReference type="HAMAP-Rule" id="MF_01395"/>
    </source>
</evidence>
<keyword evidence="4 7" id="KW-0863">Zinc-finger</keyword>
<comment type="cofactor">
    <cofactor evidence="7">
        <name>Zn(2+)</name>
        <dbReference type="ChEBI" id="CHEBI:29105"/>
    </cofactor>
    <text evidence="7">Binds 1 zinc ion per subunit.</text>
</comment>
<dbReference type="SUPFAM" id="SSF52096">
    <property type="entry name" value="ClpP/crotonase"/>
    <property type="match status" value="2"/>
</dbReference>
<keyword evidence="7" id="KW-0479">Metal-binding</keyword>
<sequence length="757" mass="87703">MGEENKDREYIEEKVEKDIEEKVEKDIEEKVEKDIEEKVEKDIFDQKKYKHLWVLCENCENVTYTKSLVEEFKGVCPQCGETLLMTSSDRIDLLIDSGTWFPMDEDFSSLDILNKKDKMHFFNIVAVREISKLFYDIISHKYYNNSYKTFKRLVGFNNTIVNILRVVIDKKKREYLTHYFYAGKKLPLEMLQDIISRSLETVQLLMVEIGIKIKDEITKERELHKKVHSYIIEHLALFNMDFFDRLSKKDSIFLYRFAISKNAYKENFVGNPLLLSFKGFKDFDSIQSSYIKKKAKNVHILCELRQKLADVGYELQVMMINLLKIKQDYAEHYGTFIDDDDDPSKNTDKFRTLRDDVFHEIEKSYFHNMYFEIEKFLDLFEEGLFGVVKLDETIGSNNSEVTESKCNPEEEFCNIEEIEEEDYIYEYEQKDDQNECPKRTNDNNENGRPTLKLNGCFRQTNDNNQNGRPTLKLNGCFRQTNDNNQNGRPTLRINGYPNPTLKVNGSFRKTNDNNQNGCLIKRRHRDGISYQDYVSLEFDQNKNIIRKDTSIEDISDIEDISYEDYNDSYQKETGLPDAIQTGIGRVNGITVALGVMDFKFMGGSMGSVVGEKITRLIQHATKNYLPVILVCASGGARMQEGSFSLMQMSKIAAALHTHQKEKNLLYISILTSPTTGGVTASFGMLANFIIVEPNAYIAFAGKRVIEQTLNQIVEEESQTSDSLFDFGMFDVMVPRAILKKFLSEIVKIITSGIEKSE</sequence>
<dbReference type="GeneID" id="37504216"/>
<dbReference type="Pfam" id="PF01039">
    <property type="entry name" value="Carboxyl_trans"/>
    <property type="match status" value="1"/>
</dbReference>
<dbReference type="PRINTS" id="PR01070">
    <property type="entry name" value="ACCCTRFRASEB"/>
</dbReference>
<feature type="compositionally biased region" description="Polar residues" evidence="8">
    <location>
        <begin position="478"/>
        <end position="488"/>
    </location>
</feature>
<dbReference type="GO" id="GO:2001295">
    <property type="term" value="P:malonyl-CoA biosynthetic process"/>
    <property type="evidence" value="ECO:0007669"/>
    <property type="project" value="UniProtKB-UniRule"/>
</dbReference>
<feature type="binding site" evidence="7">
    <location>
        <position position="76"/>
    </location>
    <ligand>
        <name>Zn(2+)</name>
        <dbReference type="ChEBI" id="CHEBI:29105"/>
    </ligand>
</feature>
<evidence type="ECO:0000256" key="5">
    <source>
        <dbReference type="ARBA" id="ARBA00022833"/>
    </source>
</evidence>
<keyword evidence="7" id="KW-0443">Lipid metabolism</keyword>
<evidence type="ECO:0000256" key="3">
    <source>
        <dbReference type="ARBA" id="ARBA00022741"/>
    </source>
</evidence>
<keyword evidence="10" id="KW-0150">Chloroplast</keyword>
<comment type="subunit">
    <text evidence="7">Acetyl-CoA carboxylase is a heterohexamer composed of biotin carboxyl carrier protein, biotin carboxylase and two subunits each of ACCase subunit alpha and ACCase plastid-coded subunit beta (accD).</text>
</comment>
<dbReference type="UniPathway" id="UPA00655">
    <property type="reaction ID" value="UER00711"/>
</dbReference>
<proteinExistence type="inferred from homology"/>
<dbReference type="GO" id="GO:0009570">
    <property type="term" value="C:chloroplast stroma"/>
    <property type="evidence" value="ECO:0007669"/>
    <property type="project" value="UniProtKB-SubCell"/>
</dbReference>
<evidence type="ECO:0000313" key="10">
    <source>
        <dbReference type="EMBL" id="AXC48265.1"/>
    </source>
</evidence>
<dbReference type="PANTHER" id="PTHR42995">
    <property type="entry name" value="ACETYL-COENZYME A CARBOXYLASE CARBOXYL TRANSFERASE SUBUNIT BETA, CHLOROPLASTIC"/>
    <property type="match status" value="1"/>
</dbReference>
<reference evidence="10" key="1">
    <citation type="submission" date="2017-06" db="EMBL/GenBank/DDBJ databases">
        <authorList>
            <person name="Kim H.J."/>
            <person name="Triplett B.A."/>
        </authorList>
    </citation>
    <scope>NUCLEOTIDE SEQUENCE</scope>
</reference>
<evidence type="ECO:0000256" key="6">
    <source>
        <dbReference type="ARBA" id="ARBA00022840"/>
    </source>
</evidence>
<keyword evidence="10" id="KW-0934">Plastid</keyword>
<dbReference type="GO" id="GO:0006633">
    <property type="term" value="P:fatty acid biosynthetic process"/>
    <property type="evidence" value="ECO:0007669"/>
    <property type="project" value="UniProtKB-KW"/>
</dbReference>
<feature type="region of interest" description="Disordered" evidence="8">
    <location>
        <begin position="478"/>
        <end position="498"/>
    </location>
</feature>
<dbReference type="PROSITE" id="PS50980">
    <property type="entry name" value="COA_CT_NTER"/>
    <property type="match status" value="1"/>
</dbReference>
<protein>
    <recommendedName>
        <fullName evidence="7">Acetyl-coenzyme A carboxylase carboxyl transferase subunit beta, chloroplastic</fullName>
        <shortName evidence="7">ACCase subunit beta</shortName>
        <shortName evidence="7">Acetyl-CoA carboxylase carboxyltransferase subunit beta</shortName>
        <ecNumber evidence="7">2.1.3.15</ecNumber>
    </recommendedName>
</protein>
<keyword evidence="3 7" id="KW-0547">Nucleotide-binding</keyword>
<evidence type="ECO:0000259" key="9">
    <source>
        <dbReference type="PROSITE" id="PS50980"/>
    </source>
</evidence>
<comment type="subunit">
    <text evidence="1">Acetyl-CoA carboxylase is a heterohexamer composed of biotin carboxyl carrier protein, biotin carboxylase and 2 subunits each of ACCase subunit alpha and ACCase plastid-coded subunit beta (accD).</text>
</comment>
<evidence type="ECO:0000256" key="2">
    <source>
        <dbReference type="ARBA" id="ARBA00022679"/>
    </source>
</evidence>
<dbReference type="Gene3D" id="3.90.226.10">
    <property type="entry name" value="2-enoyl-CoA Hydratase, Chain A, domain 1"/>
    <property type="match status" value="2"/>
</dbReference>
<dbReference type="InterPro" id="IPR000438">
    <property type="entry name" value="Acetyl_CoA_COase_Trfase_b_su"/>
</dbReference>
<organism evidence="10">
    <name type="scientific">Taxus fuana</name>
    <dbReference type="NCBI Taxonomy" id="450882"/>
    <lineage>
        <taxon>Eukaryota</taxon>
        <taxon>Viridiplantae</taxon>
        <taxon>Streptophyta</taxon>
        <taxon>Embryophyta</taxon>
        <taxon>Tracheophyta</taxon>
        <taxon>Spermatophyta</taxon>
        <taxon>Pinopsida</taxon>
        <taxon>Pinidae</taxon>
        <taxon>Conifers II</taxon>
        <taxon>Cupressales</taxon>
        <taxon>Taxaceae</taxon>
        <taxon>Taxus</taxon>
    </lineage>
</organism>
<dbReference type="GO" id="GO:0005524">
    <property type="term" value="F:ATP binding"/>
    <property type="evidence" value="ECO:0007669"/>
    <property type="project" value="UniProtKB-KW"/>
</dbReference>
<dbReference type="GO" id="GO:0016743">
    <property type="term" value="F:carboxyl- or carbamoyltransferase activity"/>
    <property type="evidence" value="ECO:0007669"/>
    <property type="project" value="UniProtKB-UniRule"/>
</dbReference>
<dbReference type="InterPro" id="IPR029045">
    <property type="entry name" value="ClpP/crotonase-like_dom_sf"/>
</dbReference>
<comment type="caution">
    <text evidence="7">Lacks conserved residue(s) required for the propagation of feature annotation.</text>
</comment>
<gene>
    <name evidence="7 10" type="primary">accD</name>
</gene>
<dbReference type="AlphaFoldDB" id="A0A344PFW0"/>
<geneLocation type="chloroplast" evidence="10"/>
<keyword evidence="2 7" id="KW-0808">Transferase</keyword>
<accession>A0A344PFW0</accession>
<feature type="binding site" evidence="7">
    <location>
        <position position="79"/>
    </location>
    <ligand>
        <name>Zn(2+)</name>
        <dbReference type="ChEBI" id="CHEBI:29105"/>
    </ligand>
</feature>
<comment type="pathway">
    <text evidence="7">Lipid metabolism; malonyl-CoA biosynthesis; malonyl-CoA from acetyl-CoA: step 1/1.</text>
</comment>
<dbReference type="RefSeq" id="YP_009500241.1">
    <property type="nucleotide sequence ID" value="NC_038099.1"/>
</dbReference>
<keyword evidence="7" id="KW-0444">Lipid biosynthesis</keyword>
<comment type="similarity">
    <text evidence="7">Belongs to the AccD/PCCB family.</text>
</comment>
<dbReference type="GO" id="GO:0003989">
    <property type="term" value="F:acetyl-CoA carboxylase activity"/>
    <property type="evidence" value="ECO:0007669"/>
    <property type="project" value="InterPro"/>
</dbReference>
<dbReference type="EC" id="2.1.3.15" evidence="7"/>
<feature type="binding site" evidence="7">
    <location>
        <position position="59"/>
    </location>
    <ligand>
        <name>Zn(2+)</name>
        <dbReference type="ChEBI" id="CHEBI:29105"/>
    </ligand>
</feature>
<comment type="subcellular location">
    <subcellularLocation>
        <location evidence="7">Plastid</location>
        <location evidence="7">Chloroplast stroma</location>
    </subcellularLocation>
</comment>
<evidence type="ECO:0000256" key="1">
    <source>
        <dbReference type="ARBA" id="ARBA00011842"/>
    </source>
</evidence>
<dbReference type="InterPro" id="IPR034733">
    <property type="entry name" value="AcCoA_carboxyl_beta"/>
</dbReference>
<name>A0A344PFW0_9CONI</name>
<keyword evidence="7" id="KW-0276">Fatty acid metabolism</keyword>
<keyword evidence="5 7" id="KW-0862">Zinc</keyword>
<dbReference type="GO" id="GO:0009317">
    <property type="term" value="C:acetyl-CoA carboxylase complex"/>
    <property type="evidence" value="ECO:0007669"/>
    <property type="project" value="InterPro"/>
</dbReference>
<evidence type="ECO:0000256" key="8">
    <source>
        <dbReference type="SAM" id="MobiDB-lite"/>
    </source>
</evidence>
<feature type="domain" description="CoA carboxyltransferase N-terminal" evidence="9">
    <location>
        <begin position="497"/>
        <end position="757"/>
    </location>
</feature>
<dbReference type="GO" id="GO:0008270">
    <property type="term" value="F:zinc ion binding"/>
    <property type="evidence" value="ECO:0007669"/>
    <property type="project" value="UniProtKB-UniRule"/>
</dbReference>